<proteinExistence type="predicted"/>
<gene>
    <name evidence="3" type="ORF">C426_0058</name>
</gene>
<dbReference type="RefSeq" id="WP_003134452.1">
    <property type="nucleotide sequence ID" value="NZ_AMQS01000001.1"/>
</dbReference>
<organism evidence="3 4">
    <name type="scientific">Lactococcus garvieae DCC43</name>
    <dbReference type="NCBI Taxonomy" id="1231377"/>
    <lineage>
        <taxon>Bacteria</taxon>
        <taxon>Bacillati</taxon>
        <taxon>Bacillota</taxon>
        <taxon>Bacilli</taxon>
        <taxon>Lactobacillales</taxon>
        <taxon>Streptococcaceae</taxon>
        <taxon>Lactococcus</taxon>
    </lineage>
</organism>
<feature type="compositionally biased region" description="Polar residues" evidence="1">
    <location>
        <begin position="186"/>
        <end position="209"/>
    </location>
</feature>
<feature type="compositionally biased region" description="Gly residues" evidence="1">
    <location>
        <begin position="252"/>
        <end position="277"/>
    </location>
</feature>
<keyword evidence="2" id="KW-0732">Signal</keyword>
<dbReference type="Proteomes" id="UP000006787">
    <property type="component" value="Unassembled WGS sequence"/>
</dbReference>
<evidence type="ECO:0000256" key="2">
    <source>
        <dbReference type="SAM" id="SignalP"/>
    </source>
</evidence>
<evidence type="ECO:0000313" key="3">
    <source>
        <dbReference type="EMBL" id="EKF52484.1"/>
    </source>
</evidence>
<feature type="region of interest" description="Disordered" evidence="1">
    <location>
        <begin position="172"/>
        <end position="286"/>
    </location>
</feature>
<protein>
    <submittedName>
        <fullName evidence="3">Secreted antigen, putative</fullName>
    </submittedName>
</protein>
<sequence>MKLSKKQVVVGGVVAVLLAGGVTAGAVHNHNVQVEKAKQVQQEKDKKQEIENTKKVNEGLVKEAKSVLLTAQKSPTANNLELAKKAISHVKDDKTAKQLTKELDGIKKRVKLETEAKKAVADYQKNATNADKLKKAQTAVSKLTSDYSKTLKAKLTKDISISKAQADKAKKAEEAKKSAQTAKAVDNSNQTAKSNNSEANQTQADSQAVTDPAPTDNGGVANNNAYQPAPQTPVGGGNSGSGNTSNPNPPSTGGGNTVTPPTGGGNGNTGGNNGGGTVTPPPAETFTGWVKRNGVIVWSQGGFKTLDEAGIAAIHWMNANADFDGDYSSGAY</sequence>
<name>K2PQ95_9LACT</name>
<dbReference type="AlphaFoldDB" id="K2PQ95"/>
<dbReference type="EMBL" id="AMQS01000001">
    <property type="protein sequence ID" value="EKF52484.1"/>
    <property type="molecule type" value="Genomic_DNA"/>
</dbReference>
<evidence type="ECO:0000256" key="1">
    <source>
        <dbReference type="SAM" id="MobiDB-lite"/>
    </source>
</evidence>
<feature type="signal peptide" evidence="2">
    <location>
        <begin position="1"/>
        <end position="24"/>
    </location>
</feature>
<dbReference type="PATRIC" id="fig|1231377.3.peg.57"/>
<accession>K2PQ95</accession>
<feature type="chain" id="PRO_5039579866" evidence="2">
    <location>
        <begin position="25"/>
        <end position="332"/>
    </location>
</feature>
<comment type="caution">
    <text evidence="3">The sequence shown here is derived from an EMBL/GenBank/DDBJ whole genome shotgun (WGS) entry which is preliminary data.</text>
</comment>
<evidence type="ECO:0000313" key="4">
    <source>
        <dbReference type="Proteomes" id="UP000006787"/>
    </source>
</evidence>
<reference evidence="3 4" key="1">
    <citation type="journal article" date="2012" name="J. Bacteriol.">
        <title>Genome Sequence of the Bacteriocin-Producing Strain Lactococcus garvieae DCC43.</title>
        <authorList>
            <person name="Gabrielsen C."/>
            <person name="Brede D.A."/>
            <person name="Hernandez P.E."/>
            <person name="Nes I.F."/>
            <person name="Diep D.B."/>
        </authorList>
    </citation>
    <scope>NUCLEOTIDE SEQUENCE [LARGE SCALE GENOMIC DNA]</scope>
    <source>
        <strain evidence="3 4">DCC43</strain>
    </source>
</reference>